<dbReference type="SUPFAM" id="SSF46565">
    <property type="entry name" value="Chaperone J-domain"/>
    <property type="match status" value="1"/>
</dbReference>
<evidence type="ECO:0000256" key="2">
    <source>
        <dbReference type="ARBA" id="ARBA00023125"/>
    </source>
</evidence>
<dbReference type="SMART" id="SM00271">
    <property type="entry name" value="DnaJ"/>
    <property type="match status" value="1"/>
</dbReference>
<dbReference type="PRINTS" id="PR00625">
    <property type="entry name" value="JDOMAIN"/>
</dbReference>
<protein>
    <submittedName>
        <fullName evidence="4">DNA-binding protein</fullName>
    </submittedName>
</protein>
<dbReference type="CDD" id="cd06257">
    <property type="entry name" value="DnaJ"/>
    <property type="match status" value="1"/>
</dbReference>
<evidence type="ECO:0000256" key="1">
    <source>
        <dbReference type="ARBA" id="ARBA00022490"/>
    </source>
</evidence>
<evidence type="ECO:0000313" key="5">
    <source>
        <dbReference type="Proteomes" id="UP000229970"/>
    </source>
</evidence>
<dbReference type="InterPro" id="IPR036869">
    <property type="entry name" value="J_dom_sf"/>
</dbReference>
<organism evidence="4 5">
    <name type="scientific">Snodgrassella alvi</name>
    <dbReference type="NCBI Taxonomy" id="1196083"/>
    <lineage>
        <taxon>Bacteria</taxon>
        <taxon>Pseudomonadati</taxon>
        <taxon>Pseudomonadota</taxon>
        <taxon>Betaproteobacteria</taxon>
        <taxon>Neisseriales</taxon>
        <taxon>Neisseriaceae</taxon>
        <taxon>Snodgrassella</taxon>
    </lineage>
</organism>
<name>A0A066TFJ7_9NEIS</name>
<dbReference type="GO" id="GO:0051082">
    <property type="term" value="F:unfolded protein binding"/>
    <property type="evidence" value="ECO:0007669"/>
    <property type="project" value="InterPro"/>
</dbReference>
<evidence type="ECO:0000313" key="4">
    <source>
        <dbReference type="EMBL" id="PIT44346.1"/>
    </source>
</evidence>
<keyword evidence="1" id="KW-0963">Cytoplasm</keyword>
<dbReference type="PANTHER" id="PTHR43096">
    <property type="entry name" value="DNAJ HOMOLOG 1, MITOCHONDRIAL-RELATED"/>
    <property type="match status" value="1"/>
</dbReference>
<dbReference type="PROSITE" id="PS50076">
    <property type="entry name" value="DNAJ_2"/>
    <property type="match status" value="1"/>
</dbReference>
<dbReference type="GO" id="GO:0005737">
    <property type="term" value="C:cytoplasm"/>
    <property type="evidence" value="ECO:0007669"/>
    <property type="project" value="TreeGrafter"/>
</dbReference>
<proteinExistence type="predicted"/>
<dbReference type="SUPFAM" id="SSF49493">
    <property type="entry name" value="HSP40/DnaJ peptide-binding domain"/>
    <property type="match status" value="2"/>
</dbReference>
<dbReference type="AlphaFoldDB" id="A0A066TFJ7"/>
<dbReference type="Pfam" id="PF00226">
    <property type="entry name" value="DnaJ"/>
    <property type="match status" value="1"/>
</dbReference>
<dbReference type="EMBL" id="MEIP01000026">
    <property type="protein sequence ID" value="PIT44346.1"/>
    <property type="molecule type" value="Genomic_DNA"/>
</dbReference>
<dbReference type="Proteomes" id="UP000229970">
    <property type="component" value="Unassembled WGS sequence"/>
</dbReference>
<dbReference type="Gene3D" id="2.60.260.20">
    <property type="entry name" value="Urease metallochaperone UreE, N-terminal domain"/>
    <property type="match status" value="2"/>
</dbReference>
<dbReference type="GO" id="GO:0003677">
    <property type="term" value="F:DNA binding"/>
    <property type="evidence" value="ECO:0007669"/>
    <property type="project" value="UniProtKB-KW"/>
</dbReference>
<accession>A0A066TFJ7</accession>
<dbReference type="Pfam" id="PF01556">
    <property type="entry name" value="DnaJ_C"/>
    <property type="match status" value="1"/>
</dbReference>
<dbReference type="CDD" id="cd10747">
    <property type="entry name" value="DnaJ_C"/>
    <property type="match status" value="1"/>
</dbReference>
<reference evidence="4 5" key="1">
    <citation type="journal article" date="2017" name="MBio">
        <title>Type VI secretion-mediated competition in the bee gut microbiome.</title>
        <authorList>
            <person name="Steele M.I."/>
            <person name="Kwong W.K."/>
            <person name="Powell J.E."/>
            <person name="Whiteley M."/>
            <person name="Moran N.A."/>
        </authorList>
    </citation>
    <scope>NUCLEOTIDE SEQUENCE [LARGE SCALE GENOMIC DNA]</scope>
    <source>
        <strain evidence="4 5">Ruf1-X</strain>
    </source>
</reference>
<sequence length="322" mass="35774">MPERNYYEILGVDRKASDDDIKKAYRKLVRKYHPDVSKDPDAVAKTSEINIAYETLHNKEKRAEYDDMLANPFRQGGQQNGAGRNGYEYQQYDFDPSHFSQNGAFGSGDFRFDDLFSAFGSSNRHGFQQNHTNPMRGEDQHAELVIDIAAAYQGAQRNLSLDMPTLNAQGQMTYARKTLNVKIPAGITEGQQIRLSGQGLPGFNGGTAGDLYLKISFRNEENLYVQNRKDVYQRINVAPWTAALGGKTDITTPAGALSVNIPANSHNGQKMRLKGKGIPAKEAGDLYLLINIVLPQASTEADRAAWQTLASHYAAFQPQNHD</sequence>
<gene>
    <name evidence="4" type="ORF">BHC46_10485</name>
</gene>
<keyword evidence="2 4" id="KW-0238">DNA-binding</keyword>
<dbReference type="InterPro" id="IPR008971">
    <property type="entry name" value="HSP40/DnaJ_pept-bd"/>
</dbReference>
<dbReference type="RefSeq" id="WP_037405180.1">
    <property type="nucleotide sequence ID" value="NZ_MEIP01000026.1"/>
</dbReference>
<keyword evidence="3" id="KW-0143">Chaperone</keyword>
<dbReference type="FunFam" id="2.60.260.20:FF:000008">
    <property type="entry name" value="Curved DNA-binding protein"/>
    <property type="match status" value="1"/>
</dbReference>
<dbReference type="GO" id="GO:0042026">
    <property type="term" value="P:protein refolding"/>
    <property type="evidence" value="ECO:0007669"/>
    <property type="project" value="TreeGrafter"/>
</dbReference>
<dbReference type="InterPro" id="IPR001623">
    <property type="entry name" value="DnaJ_domain"/>
</dbReference>
<comment type="caution">
    <text evidence="4">The sequence shown here is derived from an EMBL/GenBank/DDBJ whole genome shotgun (WGS) entry which is preliminary data.</text>
</comment>
<dbReference type="InterPro" id="IPR002939">
    <property type="entry name" value="DnaJ_C"/>
</dbReference>
<dbReference type="PANTHER" id="PTHR43096:SF52">
    <property type="entry name" value="DNAJ HOMOLOG 1, MITOCHONDRIAL-RELATED"/>
    <property type="match status" value="1"/>
</dbReference>
<dbReference type="eggNOG" id="COG0484">
    <property type="taxonomic scope" value="Bacteria"/>
</dbReference>
<evidence type="ECO:0000256" key="3">
    <source>
        <dbReference type="ARBA" id="ARBA00023186"/>
    </source>
</evidence>
<dbReference type="Gene3D" id="1.10.287.110">
    <property type="entry name" value="DnaJ domain"/>
    <property type="match status" value="1"/>
</dbReference>